<accession>A0A292PZF3</accession>
<dbReference type="Gene3D" id="3.40.50.300">
    <property type="entry name" value="P-loop containing nucleotide triphosphate hydrolases"/>
    <property type="match status" value="1"/>
</dbReference>
<dbReference type="PANTHER" id="PTHR10039">
    <property type="entry name" value="AMELOGENIN"/>
    <property type="match status" value="1"/>
</dbReference>
<reference evidence="3" key="1">
    <citation type="submission" date="2015-10" db="EMBL/GenBank/DDBJ databases">
        <authorList>
            <person name="Regsiter A."/>
            <person name="william w."/>
        </authorList>
    </citation>
    <scope>NUCLEOTIDE SEQUENCE</scope>
    <source>
        <strain evidence="3">Montdore</strain>
    </source>
</reference>
<evidence type="ECO:0000313" key="4">
    <source>
        <dbReference type="Proteomes" id="UP001412239"/>
    </source>
</evidence>
<feature type="non-terminal residue" evidence="3">
    <location>
        <position position="192"/>
    </location>
</feature>
<evidence type="ECO:0000259" key="2">
    <source>
        <dbReference type="Pfam" id="PF24883"/>
    </source>
</evidence>
<dbReference type="Proteomes" id="UP001412239">
    <property type="component" value="Unassembled WGS sequence"/>
</dbReference>
<dbReference type="InterPro" id="IPR027417">
    <property type="entry name" value="P-loop_NTPase"/>
</dbReference>
<proteinExistence type="predicted"/>
<dbReference type="AlphaFoldDB" id="A0A292PZF3"/>
<protein>
    <recommendedName>
        <fullName evidence="2">Nephrocystin 3-like N-terminal domain-containing protein</fullName>
    </recommendedName>
</protein>
<dbReference type="EMBL" id="LN890999">
    <property type="protein sequence ID" value="CUS12181.1"/>
    <property type="molecule type" value="Genomic_DNA"/>
</dbReference>
<organism evidence="3 4">
    <name type="scientific">Tuber aestivum</name>
    <name type="common">summer truffle</name>
    <dbReference type="NCBI Taxonomy" id="59557"/>
    <lineage>
        <taxon>Eukaryota</taxon>
        <taxon>Fungi</taxon>
        <taxon>Dikarya</taxon>
        <taxon>Ascomycota</taxon>
        <taxon>Pezizomycotina</taxon>
        <taxon>Pezizomycetes</taxon>
        <taxon>Pezizales</taxon>
        <taxon>Tuberaceae</taxon>
        <taxon>Tuber</taxon>
    </lineage>
</organism>
<keyword evidence="4" id="KW-1185">Reference proteome</keyword>
<keyword evidence="1" id="KW-0677">Repeat</keyword>
<dbReference type="Pfam" id="PF24883">
    <property type="entry name" value="NPHP3_N"/>
    <property type="match status" value="1"/>
</dbReference>
<feature type="non-terminal residue" evidence="3">
    <location>
        <position position="1"/>
    </location>
</feature>
<dbReference type="PANTHER" id="PTHR10039:SF16">
    <property type="entry name" value="GPI INOSITOL-DEACYLASE"/>
    <property type="match status" value="1"/>
</dbReference>
<sequence length="192" mass="21298">LCYGGQGVGKTYISSLVIDTLYQKARGKDTAVLSLYCDYQAQKDQSAVNLIGGLLRQVAFGETGIPGEIQSAFDESKRWGGKGLRLPDMLELFAKTISSMERVYICVDAVDEVQSQDRPKFLRSLRQIIQVAPNARLFLTSKLYIRGELERHLTGGACIMHIVASQEDIAAYVSERMDDDDQGPDLMTGELR</sequence>
<feature type="domain" description="Nephrocystin 3-like N-terminal" evidence="2">
    <location>
        <begin position="2"/>
        <end position="141"/>
    </location>
</feature>
<name>A0A292PZF3_9PEZI</name>
<evidence type="ECO:0000256" key="1">
    <source>
        <dbReference type="ARBA" id="ARBA00022737"/>
    </source>
</evidence>
<gene>
    <name evidence="3" type="ORF">GSTUAT00003693001</name>
</gene>
<evidence type="ECO:0000313" key="3">
    <source>
        <dbReference type="EMBL" id="CUS12181.1"/>
    </source>
</evidence>
<dbReference type="InterPro" id="IPR056884">
    <property type="entry name" value="NPHP3-like_N"/>
</dbReference>